<feature type="region of interest" description="Disordered" evidence="1">
    <location>
        <begin position="1"/>
        <end position="24"/>
    </location>
</feature>
<feature type="non-terminal residue" evidence="2">
    <location>
        <position position="24"/>
    </location>
</feature>
<evidence type="ECO:0000313" key="2">
    <source>
        <dbReference type="EMBL" id="NEE17099.1"/>
    </source>
</evidence>
<accession>A0A6G3XH22</accession>
<sequence length="24" mass="2330">MHGGCVASRSADSRTGNGSPPAVD</sequence>
<dbReference type="AlphaFoldDB" id="A0A6G3XH22"/>
<comment type="caution">
    <text evidence="2">The sequence shown here is derived from an EMBL/GenBank/DDBJ whole genome shotgun (WGS) entry which is preliminary data.</text>
</comment>
<organism evidence="2">
    <name type="scientific">Streptomyces sp. SID7499</name>
    <dbReference type="NCBI Taxonomy" id="2706086"/>
    <lineage>
        <taxon>Bacteria</taxon>
        <taxon>Bacillati</taxon>
        <taxon>Actinomycetota</taxon>
        <taxon>Actinomycetes</taxon>
        <taxon>Kitasatosporales</taxon>
        <taxon>Streptomycetaceae</taxon>
        <taxon>Streptomyces</taxon>
    </lineage>
</organism>
<gene>
    <name evidence="2" type="ORF">G3M58_62855</name>
</gene>
<name>A0A6G3XH22_9ACTN</name>
<dbReference type="EMBL" id="JAAGMN010006560">
    <property type="protein sequence ID" value="NEE17099.1"/>
    <property type="molecule type" value="Genomic_DNA"/>
</dbReference>
<reference evidence="2" key="1">
    <citation type="submission" date="2020-01" db="EMBL/GenBank/DDBJ databases">
        <title>Insect and environment-associated Actinomycetes.</title>
        <authorList>
            <person name="Currrie C."/>
            <person name="Chevrette M."/>
            <person name="Carlson C."/>
            <person name="Stubbendieck R."/>
            <person name="Wendt-Pienkowski E."/>
        </authorList>
    </citation>
    <scope>NUCLEOTIDE SEQUENCE</scope>
    <source>
        <strain evidence="2">SID7499</strain>
    </source>
</reference>
<protein>
    <submittedName>
        <fullName evidence="2">AsnC family transcriptional regulator</fullName>
    </submittedName>
</protein>
<evidence type="ECO:0000256" key="1">
    <source>
        <dbReference type="SAM" id="MobiDB-lite"/>
    </source>
</evidence>
<proteinExistence type="predicted"/>